<comment type="subcellular location">
    <subcellularLocation>
        <location evidence="1">Cell membrane</location>
        <topology evidence="1">Multi-pass membrane protein</topology>
    </subcellularLocation>
    <subcellularLocation>
        <location evidence="8">Membrane</location>
        <topology evidence="8">Multi-pass membrane protein</topology>
    </subcellularLocation>
</comment>
<feature type="domain" description="NADH:quinone oxidoreductase/Mrp antiporter transmembrane" evidence="10">
    <location>
        <begin position="128"/>
        <end position="341"/>
    </location>
</feature>
<reference evidence="11 12" key="1">
    <citation type="submission" date="2021-04" db="EMBL/GenBank/DDBJ databases">
        <title>Draft genome sequence of Paenibacillus cisolokensis, LC2-13A.</title>
        <authorList>
            <person name="Uke A."/>
            <person name="Chhe C."/>
            <person name="Baramee S."/>
            <person name="Kosugi A."/>
        </authorList>
    </citation>
    <scope>NUCLEOTIDE SEQUENCE [LARGE SCALE GENOMIC DNA]</scope>
    <source>
        <strain evidence="11 12">LC2-13A</strain>
    </source>
</reference>
<dbReference type="InterPro" id="IPR050586">
    <property type="entry name" value="CPA3_Na-H_Antiporter_D"/>
</dbReference>
<feature type="transmembrane region" description="Helical" evidence="9">
    <location>
        <begin position="6"/>
        <end position="22"/>
    </location>
</feature>
<evidence type="ECO:0000256" key="9">
    <source>
        <dbReference type="SAM" id="Phobius"/>
    </source>
</evidence>
<feature type="transmembrane region" description="Helical" evidence="9">
    <location>
        <begin position="270"/>
        <end position="292"/>
    </location>
</feature>
<proteinExistence type="inferred from homology"/>
<sequence length="344" mass="37018">MNNALVVPLIVPLVTAIVLIFLKNRIPAQRAVSAASVAANALAAAFIVYQVNDRGIQTLHMGGWIPPYGIVFVADMLAALLVLATTVIAGACLLYAFRTIGEQRERHYFYPLFQFQLTGVIGSFLTGDIFNLFVCFEVMLISSYALLVLGGTKRQLRETLKYMLINIISSSLFVVAVAYLYGAVGTLNMAHLAVRVAEAGQGGVLSVIALLFMIVFALKAGLLLFFWLPGSYSAPPAAIAALFGALLTKVGLYALLRTFTLIFYHDPGMTHAWIAWMAGATMVLGAIGAVAYTDLRKVLNYNVIISVGFIAFGIAVSNENALDGVVFYLLHDMIGKALMFSSAA</sequence>
<evidence type="ECO:0000256" key="8">
    <source>
        <dbReference type="RuleBase" id="RU000320"/>
    </source>
</evidence>
<evidence type="ECO:0000256" key="6">
    <source>
        <dbReference type="ARBA" id="ARBA00022989"/>
    </source>
</evidence>
<comment type="caution">
    <text evidence="11">The sequence shown here is derived from an EMBL/GenBank/DDBJ whole genome shotgun (WGS) entry which is preliminary data.</text>
</comment>
<evidence type="ECO:0000256" key="1">
    <source>
        <dbReference type="ARBA" id="ARBA00004651"/>
    </source>
</evidence>
<keyword evidence="6 9" id="KW-1133">Transmembrane helix</keyword>
<name>A0ABQ4N434_9BACL</name>
<dbReference type="InterPro" id="IPR001750">
    <property type="entry name" value="ND/Mrp_TM"/>
</dbReference>
<dbReference type="PANTHER" id="PTHR42703">
    <property type="entry name" value="NADH DEHYDROGENASE"/>
    <property type="match status" value="1"/>
</dbReference>
<dbReference type="EMBL" id="BOVJ01000041">
    <property type="protein sequence ID" value="GIQ62716.1"/>
    <property type="molecule type" value="Genomic_DNA"/>
</dbReference>
<accession>A0ABQ4N434</accession>
<keyword evidence="3" id="KW-0050">Antiport</keyword>
<dbReference type="Pfam" id="PF00361">
    <property type="entry name" value="Proton_antipo_M"/>
    <property type="match status" value="1"/>
</dbReference>
<gene>
    <name evidence="11" type="ORF">PACILC2_12840</name>
</gene>
<evidence type="ECO:0000259" key="10">
    <source>
        <dbReference type="Pfam" id="PF00361"/>
    </source>
</evidence>
<feature type="transmembrane region" description="Helical" evidence="9">
    <location>
        <begin position="299"/>
        <end position="317"/>
    </location>
</feature>
<keyword evidence="5 8" id="KW-0812">Transmembrane</keyword>
<dbReference type="InterPro" id="IPR003918">
    <property type="entry name" value="NADH_UbQ_OxRdtase"/>
</dbReference>
<feature type="transmembrane region" description="Helical" evidence="9">
    <location>
        <begin position="162"/>
        <end position="184"/>
    </location>
</feature>
<organism evidence="11 12">
    <name type="scientific">Paenibacillus cisolokensis</name>
    <dbReference type="NCBI Taxonomy" id="1658519"/>
    <lineage>
        <taxon>Bacteria</taxon>
        <taxon>Bacillati</taxon>
        <taxon>Bacillota</taxon>
        <taxon>Bacilli</taxon>
        <taxon>Bacillales</taxon>
        <taxon>Paenibacillaceae</taxon>
        <taxon>Paenibacillus</taxon>
    </lineage>
</organism>
<feature type="transmembrane region" description="Helical" evidence="9">
    <location>
        <begin position="31"/>
        <end position="49"/>
    </location>
</feature>
<feature type="transmembrane region" description="Helical" evidence="9">
    <location>
        <begin position="69"/>
        <end position="96"/>
    </location>
</feature>
<protein>
    <recommendedName>
        <fullName evidence="10">NADH:quinone oxidoreductase/Mrp antiporter transmembrane domain-containing protein</fullName>
    </recommendedName>
</protein>
<comment type="similarity">
    <text evidence="2">Belongs to the CPA3 antiporters (TC 2.A.63) subunit D family.</text>
</comment>
<keyword evidence="3" id="KW-0813">Transport</keyword>
<feature type="transmembrane region" description="Helical" evidence="9">
    <location>
        <begin position="240"/>
        <end position="264"/>
    </location>
</feature>
<keyword evidence="12" id="KW-1185">Reference proteome</keyword>
<evidence type="ECO:0000256" key="3">
    <source>
        <dbReference type="ARBA" id="ARBA00022449"/>
    </source>
</evidence>
<dbReference type="PRINTS" id="PR01437">
    <property type="entry name" value="NUOXDRDTASE4"/>
</dbReference>
<feature type="transmembrane region" description="Helical" evidence="9">
    <location>
        <begin position="131"/>
        <end position="150"/>
    </location>
</feature>
<keyword evidence="4" id="KW-1003">Cell membrane</keyword>
<dbReference type="PANTHER" id="PTHR42703:SF1">
    <property type="entry name" value="NA(+)_H(+) ANTIPORTER SUBUNIT D1"/>
    <property type="match status" value="1"/>
</dbReference>
<evidence type="ECO:0000256" key="4">
    <source>
        <dbReference type="ARBA" id="ARBA00022475"/>
    </source>
</evidence>
<keyword evidence="7 9" id="KW-0472">Membrane</keyword>
<evidence type="ECO:0000256" key="2">
    <source>
        <dbReference type="ARBA" id="ARBA00005346"/>
    </source>
</evidence>
<evidence type="ECO:0000256" key="5">
    <source>
        <dbReference type="ARBA" id="ARBA00022692"/>
    </source>
</evidence>
<dbReference type="Proteomes" id="UP000680304">
    <property type="component" value="Unassembled WGS sequence"/>
</dbReference>
<evidence type="ECO:0000313" key="11">
    <source>
        <dbReference type="EMBL" id="GIQ62716.1"/>
    </source>
</evidence>
<evidence type="ECO:0000256" key="7">
    <source>
        <dbReference type="ARBA" id="ARBA00023136"/>
    </source>
</evidence>
<feature type="transmembrane region" description="Helical" evidence="9">
    <location>
        <begin position="204"/>
        <end position="228"/>
    </location>
</feature>
<evidence type="ECO:0000313" key="12">
    <source>
        <dbReference type="Proteomes" id="UP000680304"/>
    </source>
</evidence>
<feature type="transmembrane region" description="Helical" evidence="9">
    <location>
        <begin position="108"/>
        <end position="125"/>
    </location>
</feature>